<accession>A0ABD5PN82</accession>
<name>A0ABD5PN82_9EURY</name>
<keyword evidence="9" id="KW-0540">Nuclease</keyword>
<dbReference type="EMBL" id="JBHSFA010000004">
    <property type="protein sequence ID" value="MFC4541809.1"/>
    <property type="molecule type" value="Genomic_DNA"/>
</dbReference>
<organism evidence="9 10">
    <name type="scientific">Halosolutus amylolyticus</name>
    <dbReference type="NCBI Taxonomy" id="2932267"/>
    <lineage>
        <taxon>Archaea</taxon>
        <taxon>Methanobacteriati</taxon>
        <taxon>Methanobacteriota</taxon>
        <taxon>Stenosarchaea group</taxon>
        <taxon>Halobacteria</taxon>
        <taxon>Halobacteriales</taxon>
        <taxon>Natrialbaceae</taxon>
        <taxon>Halosolutus</taxon>
    </lineage>
</organism>
<comment type="similarity">
    <text evidence="2">In the N-terminal section; belongs to the transposase 2 family.</text>
</comment>
<keyword evidence="10" id="KW-1185">Reference proteome</keyword>
<dbReference type="PANTHER" id="PTHR30405:SF26">
    <property type="entry name" value="TRANSPOSASE, PROBABLY IS605-TNPB FAMILY"/>
    <property type="match status" value="1"/>
</dbReference>
<keyword evidence="9" id="KW-0378">Hydrolase</keyword>
<feature type="domain" description="Cas12f1-like TNB" evidence="8">
    <location>
        <begin position="298"/>
        <end position="363"/>
    </location>
</feature>
<dbReference type="Proteomes" id="UP001595898">
    <property type="component" value="Unassembled WGS sequence"/>
</dbReference>
<dbReference type="PANTHER" id="PTHR30405">
    <property type="entry name" value="TRANSPOSASE"/>
    <property type="match status" value="1"/>
</dbReference>
<reference evidence="9 10" key="1">
    <citation type="journal article" date="2019" name="Int. J. Syst. Evol. Microbiol.">
        <title>The Global Catalogue of Microorganisms (GCM) 10K type strain sequencing project: providing services to taxonomists for standard genome sequencing and annotation.</title>
        <authorList>
            <consortium name="The Broad Institute Genomics Platform"/>
            <consortium name="The Broad Institute Genome Sequencing Center for Infectious Disease"/>
            <person name="Wu L."/>
            <person name="Ma J."/>
        </authorList>
    </citation>
    <scope>NUCLEOTIDE SEQUENCE [LARGE SCALE GENOMIC DNA]</scope>
    <source>
        <strain evidence="9 10">WLHS5</strain>
    </source>
</reference>
<dbReference type="Pfam" id="PF07282">
    <property type="entry name" value="Cas12f1-like_TNB"/>
    <property type="match status" value="1"/>
</dbReference>
<feature type="domain" description="Probable transposase IS891/IS1136/IS1341" evidence="7">
    <location>
        <begin position="182"/>
        <end position="284"/>
    </location>
</feature>
<feature type="region of interest" description="Disordered" evidence="6">
    <location>
        <begin position="415"/>
        <end position="436"/>
    </location>
</feature>
<keyword evidence="3" id="KW-0815">Transposition</keyword>
<dbReference type="GO" id="GO:0032196">
    <property type="term" value="P:transposition"/>
    <property type="evidence" value="ECO:0007669"/>
    <property type="project" value="UniProtKB-KW"/>
</dbReference>
<comment type="caution">
    <text evidence="9">The sequence shown here is derived from an EMBL/GenBank/DDBJ whole genome shotgun (WGS) entry which is preliminary data.</text>
</comment>
<dbReference type="InterPro" id="IPR001959">
    <property type="entry name" value="Transposase"/>
</dbReference>
<comment type="similarity">
    <text evidence="1">In the C-terminal section; belongs to the transposase 35 family.</text>
</comment>
<evidence type="ECO:0000259" key="8">
    <source>
        <dbReference type="Pfam" id="PF07282"/>
    </source>
</evidence>
<proteinExistence type="inferred from homology"/>
<sequence length="436" mass="48930">MEVRRTVPVALDVDSDDAALLEDTVDTFLWSAQYVVDHAFQGEYVTTSKTTLDDETYGDVREKTDGFNGGLVQAARNKAAEACKSVVARWKNGKKASKPTFTSPHVVYDKRTATFHDDCVSLATTDGRIEADYVLPDEDSDTPHSEYLFSDNYETTGAELHYQDGNWVLHVHCKKDVESATSNKAATENGTVLGVDLGVNNLAVTSTGTFWTGNEFDHWRREYEKRRGSLQKCGTRWAHENIQSVGRKEEGRFKLMLHRISNELVEAARENGCSVIAFEDLTDIRERTSASWGHKWAFDRVYEYVEYKAKEYGIVVEQVDPENTSQRCSHCGFTHPDNRDGEDFECLKCGYENHADYNAAKNIGLRYLRRHQNSESSDWLENRDAIFERNQTGGDGGAPLGVRLNSGMMNVNGGYSPASSEARTGVHAESHRCSGR</sequence>
<dbReference type="InterPro" id="IPR010095">
    <property type="entry name" value="Cas12f1-like_TNB"/>
</dbReference>
<evidence type="ECO:0000256" key="3">
    <source>
        <dbReference type="ARBA" id="ARBA00022578"/>
    </source>
</evidence>
<dbReference type="GO" id="GO:0003677">
    <property type="term" value="F:DNA binding"/>
    <property type="evidence" value="ECO:0007669"/>
    <property type="project" value="UniProtKB-KW"/>
</dbReference>
<evidence type="ECO:0000256" key="5">
    <source>
        <dbReference type="ARBA" id="ARBA00023172"/>
    </source>
</evidence>
<evidence type="ECO:0000256" key="6">
    <source>
        <dbReference type="SAM" id="MobiDB-lite"/>
    </source>
</evidence>
<dbReference type="GO" id="GO:0004519">
    <property type="term" value="F:endonuclease activity"/>
    <property type="evidence" value="ECO:0007669"/>
    <property type="project" value="UniProtKB-KW"/>
</dbReference>
<keyword evidence="4" id="KW-0238">DNA-binding</keyword>
<evidence type="ECO:0000256" key="4">
    <source>
        <dbReference type="ARBA" id="ARBA00023125"/>
    </source>
</evidence>
<keyword evidence="9" id="KW-0255">Endonuclease</keyword>
<dbReference type="Pfam" id="PF01385">
    <property type="entry name" value="OrfB_IS605"/>
    <property type="match status" value="1"/>
</dbReference>
<evidence type="ECO:0000313" key="9">
    <source>
        <dbReference type="EMBL" id="MFC4541809.1"/>
    </source>
</evidence>
<dbReference type="NCBIfam" id="TIGR01766">
    <property type="entry name" value="IS200/IS605 family accessory protein TnpB-like domain"/>
    <property type="match status" value="1"/>
</dbReference>
<dbReference type="RefSeq" id="WP_250142753.1">
    <property type="nucleotide sequence ID" value="NZ_JALIQP010000008.1"/>
</dbReference>
<gene>
    <name evidence="9" type="ORF">ACFO5R_07695</name>
</gene>
<evidence type="ECO:0000259" key="7">
    <source>
        <dbReference type="Pfam" id="PF01385"/>
    </source>
</evidence>
<evidence type="ECO:0000313" key="10">
    <source>
        <dbReference type="Proteomes" id="UP001595898"/>
    </source>
</evidence>
<dbReference type="NCBIfam" id="NF040570">
    <property type="entry name" value="guided_TnpB"/>
    <property type="match status" value="1"/>
</dbReference>
<evidence type="ECO:0000256" key="2">
    <source>
        <dbReference type="ARBA" id="ARBA00011044"/>
    </source>
</evidence>
<evidence type="ECO:0000256" key="1">
    <source>
        <dbReference type="ARBA" id="ARBA00008761"/>
    </source>
</evidence>
<keyword evidence="5" id="KW-0233">DNA recombination</keyword>
<protein>
    <submittedName>
        <fullName evidence="9">RNA-guided endonuclease InsQ/TnpB family protein</fullName>
    </submittedName>
</protein>
<dbReference type="GO" id="GO:0006310">
    <property type="term" value="P:DNA recombination"/>
    <property type="evidence" value="ECO:0007669"/>
    <property type="project" value="UniProtKB-KW"/>
</dbReference>
<dbReference type="AlphaFoldDB" id="A0ABD5PN82"/>
<dbReference type="InterPro" id="IPR051399">
    <property type="entry name" value="RNA-guided_DNA_endo/Transpos"/>
</dbReference>
<feature type="compositionally biased region" description="Basic and acidic residues" evidence="6">
    <location>
        <begin position="424"/>
        <end position="436"/>
    </location>
</feature>